<feature type="compositionally biased region" description="Polar residues" evidence="5">
    <location>
        <begin position="396"/>
        <end position="434"/>
    </location>
</feature>
<dbReference type="AlphaFoldDB" id="A0A8A1MI24"/>
<feature type="transmembrane region" description="Helical" evidence="6">
    <location>
        <begin position="115"/>
        <end position="133"/>
    </location>
</feature>
<gene>
    <name evidence="9" type="ORF">I7I51_01287</name>
</gene>
<dbReference type="Pfam" id="PF11970">
    <property type="entry name" value="GPR_Gpa2_C"/>
    <property type="match status" value="1"/>
</dbReference>
<evidence type="ECO:0000259" key="7">
    <source>
        <dbReference type="Pfam" id="PF11710"/>
    </source>
</evidence>
<evidence type="ECO:0000256" key="2">
    <source>
        <dbReference type="ARBA" id="ARBA00022692"/>
    </source>
</evidence>
<feature type="domain" description="G protein-coupled receptor GPR1/2/3 C-terminal" evidence="8">
    <location>
        <begin position="233"/>
        <end position="299"/>
    </location>
</feature>
<accession>A0A8A1MI24</accession>
<keyword evidence="3 6" id="KW-1133">Transmembrane helix</keyword>
<proteinExistence type="predicted"/>
<feature type="region of interest" description="Disordered" evidence="5">
    <location>
        <begin position="307"/>
        <end position="340"/>
    </location>
</feature>
<feature type="transmembrane region" description="Helical" evidence="6">
    <location>
        <begin position="145"/>
        <end position="167"/>
    </location>
</feature>
<dbReference type="InterPro" id="IPR023041">
    <property type="entry name" value="Glucose_rcpt_Git3-like_N"/>
</dbReference>
<evidence type="ECO:0000256" key="4">
    <source>
        <dbReference type="ARBA" id="ARBA00023136"/>
    </source>
</evidence>
<dbReference type="PANTHER" id="PTHR23112:SF37">
    <property type="entry name" value="G PROTEIN-COUPLED RECEPTOR GPR1"/>
    <property type="match status" value="1"/>
</dbReference>
<dbReference type="GO" id="GO:0004930">
    <property type="term" value="F:G protein-coupled receptor activity"/>
    <property type="evidence" value="ECO:0007669"/>
    <property type="project" value="TreeGrafter"/>
</dbReference>
<dbReference type="GO" id="GO:0005886">
    <property type="term" value="C:plasma membrane"/>
    <property type="evidence" value="ECO:0007669"/>
    <property type="project" value="TreeGrafter"/>
</dbReference>
<dbReference type="InterPro" id="IPR022596">
    <property type="entry name" value="GPR1/2/3_C"/>
</dbReference>
<feature type="region of interest" description="Disordered" evidence="5">
    <location>
        <begin position="368"/>
        <end position="434"/>
    </location>
</feature>
<keyword evidence="4 6" id="KW-0472">Membrane</keyword>
<feature type="domain" description="Glucose receptor Git3-like N-terminal" evidence="7">
    <location>
        <begin position="55"/>
        <end position="221"/>
    </location>
</feature>
<name>A0A8A1MI24_AJECA</name>
<evidence type="ECO:0000259" key="8">
    <source>
        <dbReference type="Pfam" id="PF11970"/>
    </source>
</evidence>
<dbReference type="EMBL" id="CP069114">
    <property type="protein sequence ID" value="QSS64222.1"/>
    <property type="molecule type" value="Genomic_DNA"/>
</dbReference>
<comment type="subcellular location">
    <subcellularLocation>
        <location evidence="1">Membrane</location>
        <topology evidence="1">Multi-pass membrane protein</topology>
    </subcellularLocation>
</comment>
<feature type="transmembrane region" description="Helical" evidence="6">
    <location>
        <begin position="72"/>
        <end position="95"/>
    </location>
</feature>
<evidence type="ECO:0000256" key="3">
    <source>
        <dbReference type="ARBA" id="ARBA00022989"/>
    </source>
</evidence>
<dbReference type="Pfam" id="PF11710">
    <property type="entry name" value="Git3"/>
    <property type="match status" value="1"/>
</dbReference>
<evidence type="ECO:0000256" key="1">
    <source>
        <dbReference type="ARBA" id="ARBA00004141"/>
    </source>
</evidence>
<evidence type="ECO:0000313" key="9">
    <source>
        <dbReference type="EMBL" id="QSS64222.1"/>
    </source>
</evidence>
<dbReference type="GO" id="GO:0007189">
    <property type="term" value="P:adenylate cyclase-activating G protein-coupled receptor signaling pathway"/>
    <property type="evidence" value="ECO:0007669"/>
    <property type="project" value="TreeGrafter"/>
</dbReference>
<dbReference type="OrthoDB" id="100006at2759"/>
<feature type="transmembrane region" description="Helical" evidence="6">
    <location>
        <begin position="29"/>
        <end position="51"/>
    </location>
</feature>
<sequence length="434" mass="48611">MSGMELQRRNAPGPQVIHPIPDANRRGMIALFTLSLFSVITTGALVAWLTYRLIFWRRYYTRYPGRNQFIVLIYNLLIADLHQALANMVSPYWLIKDMVSTYSPACFAQGWLINVGNIASGMFVLAIAVHTFVNVVTRKTLGHGVFVGSVTGVWIFSIVVTLIGPALRGIRIYAPTGAWCWIDNQYGEERLYLHYFWIFVAEIGIIIIYPTLFFIVRRRLKSSKELRINGTKRPKFNRVLKVMFLYPIAYIVISLPIAAGRMSLMNGRSPGMTYFYATGTLLMCSGWVDSILYFITRRHLLEGDIQTESTSNGSQIHDRSYDIPPTIGGGTARSIGRQKPSTTVLKHTQTLQTISSSTDNIIDAVELPELGGSDQMTAVKNSSESTRVPSSSSSSHRQPANSYPNVPSTSTNGPLAQPDTTRNEPTQFQMHWAR</sequence>
<reference evidence="9" key="1">
    <citation type="submission" date="2021-01" db="EMBL/GenBank/DDBJ databases">
        <title>Chromosome-level genome assembly of a human fungal pathogen reveals clustering of transcriptionally co-regulated genes.</title>
        <authorList>
            <person name="Voorhies M."/>
            <person name="Cohen S."/>
            <person name="Shea T.P."/>
            <person name="Petrus S."/>
            <person name="Munoz J.F."/>
            <person name="Poplawski S."/>
            <person name="Goldman W.E."/>
            <person name="Michael T."/>
            <person name="Cuomo C.A."/>
            <person name="Sil A."/>
            <person name="Beyhan S."/>
        </authorList>
    </citation>
    <scope>NUCLEOTIDE SEQUENCE</scope>
    <source>
        <strain evidence="9">WU24</strain>
    </source>
</reference>
<dbReference type="SUPFAM" id="SSF81321">
    <property type="entry name" value="Family A G protein-coupled receptor-like"/>
    <property type="match status" value="1"/>
</dbReference>
<feature type="compositionally biased region" description="Low complexity" evidence="5">
    <location>
        <begin position="382"/>
        <end position="395"/>
    </location>
</feature>
<evidence type="ECO:0000256" key="5">
    <source>
        <dbReference type="SAM" id="MobiDB-lite"/>
    </source>
</evidence>
<keyword evidence="2 6" id="KW-0812">Transmembrane</keyword>
<dbReference type="VEuPathDB" id="FungiDB:I7I51_01287"/>
<protein>
    <submittedName>
        <fullName evidence="9">Integral membrane protein</fullName>
    </submittedName>
</protein>
<dbReference type="Proteomes" id="UP000663671">
    <property type="component" value="Chromosome 1"/>
</dbReference>
<feature type="transmembrane region" description="Helical" evidence="6">
    <location>
        <begin position="274"/>
        <end position="295"/>
    </location>
</feature>
<feature type="transmembrane region" description="Helical" evidence="6">
    <location>
        <begin position="195"/>
        <end position="216"/>
    </location>
</feature>
<evidence type="ECO:0000256" key="6">
    <source>
        <dbReference type="SAM" id="Phobius"/>
    </source>
</evidence>
<evidence type="ECO:0000313" key="10">
    <source>
        <dbReference type="Proteomes" id="UP000663671"/>
    </source>
</evidence>
<organism evidence="9 10">
    <name type="scientific">Ajellomyces capsulatus</name>
    <name type="common">Darling's disease fungus</name>
    <name type="synonym">Histoplasma capsulatum</name>
    <dbReference type="NCBI Taxonomy" id="5037"/>
    <lineage>
        <taxon>Eukaryota</taxon>
        <taxon>Fungi</taxon>
        <taxon>Dikarya</taxon>
        <taxon>Ascomycota</taxon>
        <taxon>Pezizomycotina</taxon>
        <taxon>Eurotiomycetes</taxon>
        <taxon>Eurotiomycetidae</taxon>
        <taxon>Onygenales</taxon>
        <taxon>Ajellomycetaceae</taxon>
        <taxon>Histoplasma</taxon>
    </lineage>
</organism>
<dbReference type="PANTHER" id="PTHR23112">
    <property type="entry name" value="G PROTEIN-COUPLED RECEPTOR 157-RELATED"/>
    <property type="match status" value="1"/>
</dbReference>
<dbReference type="Gene3D" id="1.20.1070.10">
    <property type="entry name" value="Rhodopsin 7-helix transmembrane proteins"/>
    <property type="match status" value="1"/>
</dbReference>
<feature type="transmembrane region" description="Helical" evidence="6">
    <location>
        <begin position="242"/>
        <end position="262"/>
    </location>
</feature>